<organism evidence="2 3">
    <name type="scientific">Croceicoccus esteveae</name>
    <dbReference type="NCBI Taxonomy" id="3075597"/>
    <lineage>
        <taxon>Bacteria</taxon>
        <taxon>Pseudomonadati</taxon>
        <taxon>Pseudomonadota</taxon>
        <taxon>Alphaproteobacteria</taxon>
        <taxon>Sphingomonadales</taxon>
        <taxon>Erythrobacteraceae</taxon>
        <taxon>Croceicoccus</taxon>
    </lineage>
</organism>
<dbReference type="SUPFAM" id="SSF53187">
    <property type="entry name" value="Zn-dependent exopeptidases"/>
    <property type="match status" value="1"/>
</dbReference>
<dbReference type="Pfam" id="PF04389">
    <property type="entry name" value="Peptidase_M28"/>
    <property type="match status" value="1"/>
</dbReference>
<dbReference type="RefSeq" id="WP_311339437.1">
    <property type="nucleotide sequence ID" value="NZ_JAVRHS010000001.1"/>
</dbReference>
<dbReference type="Gene3D" id="3.40.630.10">
    <property type="entry name" value="Zn peptidases"/>
    <property type="match status" value="1"/>
</dbReference>
<keyword evidence="3" id="KW-1185">Reference proteome</keyword>
<reference evidence="2 3" key="1">
    <citation type="submission" date="2023-09" db="EMBL/GenBank/DDBJ databases">
        <authorList>
            <person name="Rey-Velasco X."/>
        </authorList>
    </citation>
    <scope>NUCLEOTIDE SEQUENCE [LARGE SCALE GENOMIC DNA]</scope>
    <source>
        <strain evidence="2 3">F390</strain>
    </source>
</reference>
<dbReference type="EMBL" id="JAVRHS010000001">
    <property type="protein sequence ID" value="MDT0574879.1"/>
    <property type="molecule type" value="Genomic_DNA"/>
</dbReference>
<evidence type="ECO:0000313" key="3">
    <source>
        <dbReference type="Proteomes" id="UP001259803"/>
    </source>
</evidence>
<evidence type="ECO:0000259" key="1">
    <source>
        <dbReference type="Pfam" id="PF04389"/>
    </source>
</evidence>
<dbReference type="PANTHER" id="PTHR12147">
    <property type="entry name" value="METALLOPEPTIDASE M28 FAMILY MEMBER"/>
    <property type="match status" value="1"/>
</dbReference>
<protein>
    <submittedName>
        <fullName evidence="2">M28 family peptidase</fullName>
    </submittedName>
</protein>
<evidence type="ECO:0000313" key="2">
    <source>
        <dbReference type="EMBL" id="MDT0574879.1"/>
    </source>
</evidence>
<name>A0ABU2ZF03_9SPHN</name>
<dbReference type="InterPro" id="IPR045175">
    <property type="entry name" value="M28_fam"/>
</dbReference>
<proteinExistence type="predicted"/>
<dbReference type="PANTHER" id="PTHR12147:SF26">
    <property type="entry name" value="PEPTIDASE M28 DOMAIN-CONTAINING PROTEIN"/>
    <property type="match status" value="1"/>
</dbReference>
<dbReference type="InterPro" id="IPR007484">
    <property type="entry name" value="Peptidase_M28"/>
</dbReference>
<comment type="caution">
    <text evidence="2">The sequence shown here is derived from an EMBL/GenBank/DDBJ whole genome shotgun (WGS) entry which is preliminary data.</text>
</comment>
<sequence length="362" mass="38015">MKGASAAFALAMSTRLSPSVRCGARLRARIIIALALAALATACATPQTQQPGVAELLERQVRVLSSDDYGGRAPGTVDEEQTLDHLQKSWEAIGLLSGTHDPVSPWRASFTIYPVGKAPVVTHNLIGRIAGTQPHEGAVLVLAHWDHLGRDTPACRPHLFDTVCNGAIDNATGLAMITQIARILAEGPPMARDVYVLATSGEEAGLLGATAFAADPPVPLGKFVAAFNIDSEGLTPTGTVAVMIGDDAGPLAELVRATAAANGVHLADATKANRLYRHRQDGWALERAGLPTVMVSASFADEERLARWMAGSYHRADDEADAVELGGAVRMVALHVALVKAAADPEVYPFEYTSGTQTVPAP</sequence>
<accession>A0ABU2ZF03</accession>
<gene>
    <name evidence="2" type="ORF">RM533_01625</name>
</gene>
<dbReference type="Proteomes" id="UP001259803">
    <property type="component" value="Unassembled WGS sequence"/>
</dbReference>
<feature type="domain" description="Peptidase M28" evidence="1">
    <location>
        <begin position="124"/>
        <end position="335"/>
    </location>
</feature>